<dbReference type="SUPFAM" id="SSF55785">
    <property type="entry name" value="PYP-like sensor domain (PAS domain)"/>
    <property type="match status" value="1"/>
</dbReference>
<dbReference type="InterPro" id="IPR009057">
    <property type="entry name" value="Homeodomain-like_sf"/>
</dbReference>
<dbReference type="SUPFAM" id="SSF52540">
    <property type="entry name" value="P-loop containing nucleoside triphosphate hydrolases"/>
    <property type="match status" value="1"/>
</dbReference>
<evidence type="ECO:0000256" key="3">
    <source>
        <dbReference type="ARBA" id="ARBA00023015"/>
    </source>
</evidence>
<accession>A0A0A6S8W0</accession>
<dbReference type="InterPro" id="IPR025944">
    <property type="entry name" value="Sigma_54_int_dom_CS"/>
</dbReference>
<gene>
    <name evidence="6" type="ORF">PN36_09940</name>
</gene>
<dbReference type="InterPro" id="IPR002078">
    <property type="entry name" value="Sigma_54_int"/>
</dbReference>
<evidence type="ECO:0000256" key="2">
    <source>
        <dbReference type="ARBA" id="ARBA00022840"/>
    </source>
</evidence>
<dbReference type="InterPro" id="IPR002197">
    <property type="entry name" value="HTH_Fis"/>
</dbReference>
<keyword evidence="3" id="KW-0805">Transcription regulation</keyword>
<keyword evidence="1" id="KW-0547">Nucleotide-binding</keyword>
<dbReference type="Gene3D" id="3.40.50.300">
    <property type="entry name" value="P-loop containing nucleotide triphosphate hydrolases"/>
    <property type="match status" value="1"/>
</dbReference>
<dbReference type="InterPro" id="IPR058031">
    <property type="entry name" value="AAA_lid_NorR"/>
</dbReference>
<dbReference type="GO" id="GO:0006355">
    <property type="term" value="P:regulation of DNA-templated transcription"/>
    <property type="evidence" value="ECO:0007669"/>
    <property type="project" value="InterPro"/>
</dbReference>
<protein>
    <submittedName>
        <fullName evidence="6">Fis family transcriptional regulator</fullName>
    </submittedName>
</protein>
<dbReference type="Gene3D" id="1.10.10.60">
    <property type="entry name" value="Homeodomain-like"/>
    <property type="match status" value="1"/>
</dbReference>
<dbReference type="GO" id="GO:0005524">
    <property type="term" value="F:ATP binding"/>
    <property type="evidence" value="ECO:0007669"/>
    <property type="project" value="UniProtKB-KW"/>
</dbReference>
<dbReference type="Gene3D" id="1.10.8.60">
    <property type="match status" value="1"/>
</dbReference>
<dbReference type="InterPro" id="IPR003593">
    <property type="entry name" value="AAA+_ATPase"/>
</dbReference>
<organism evidence="6 7">
    <name type="scientific">Candidatus Thiomargarita nelsonii</name>
    <dbReference type="NCBI Taxonomy" id="1003181"/>
    <lineage>
        <taxon>Bacteria</taxon>
        <taxon>Pseudomonadati</taxon>
        <taxon>Pseudomonadota</taxon>
        <taxon>Gammaproteobacteria</taxon>
        <taxon>Thiotrichales</taxon>
        <taxon>Thiotrichaceae</taxon>
        <taxon>Thiomargarita</taxon>
    </lineage>
</organism>
<dbReference type="EMBL" id="JSZA02000030">
    <property type="protein sequence ID" value="KHD05317.1"/>
    <property type="molecule type" value="Genomic_DNA"/>
</dbReference>
<dbReference type="PROSITE" id="PS00688">
    <property type="entry name" value="SIGMA54_INTERACT_3"/>
    <property type="match status" value="1"/>
</dbReference>
<feature type="domain" description="Sigma-54 factor interaction" evidence="5">
    <location>
        <begin position="134"/>
        <end position="360"/>
    </location>
</feature>
<dbReference type="AlphaFoldDB" id="A0A0A6S8W0"/>
<dbReference type="FunFam" id="3.40.50.300:FF:000006">
    <property type="entry name" value="DNA-binding transcriptional regulator NtrC"/>
    <property type="match status" value="1"/>
</dbReference>
<dbReference type="InterPro" id="IPR027417">
    <property type="entry name" value="P-loop_NTPase"/>
</dbReference>
<dbReference type="InterPro" id="IPR013656">
    <property type="entry name" value="PAS_4"/>
</dbReference>
<dbReference type="Gene3D" id="3.30.450.20">
    <property type="entry name" value="PAS domain"/>
    <property type="match status" value="1"/>
</dbReference>
<evidence type="ECO:0000256" key="4">
    <source>
        <dbReference type="ARBA" id="ARBA00023163"/>
    </source>
</evidence>
<dbReference type="SUPFAM" id="SSF46689">
    <property type="entry name" value="Homeodomain-like"/>
    <property type="match status" value="1"/>
</dbReference>
<dbReference type="PROSITE" id="PS00675">
    <property type="entry name" value="SIGMA54_INTERACT_1"/>
    <property type="match status" value="1"/>
</dbReference>
<keyword evidence="4" id="KW-0804">Transcription</keyword>
<dbReference type="GO" id="GO:0043565">
    <property type="term" value="F:sequence-specific DNA binding"/>
    <property type="evidence" value="ECO:0007669"/>
    <property type="project" value="InterPro"/>
</dbReference>
<dbReference type="CDD" id="cd00009">
    <property type="entry name" value="AAA"/>
    <property type="match status" value="1"/>
</dbReference>
<dbReference type="PROSITE" id="PS50045">
    <property type="entry name" value="SIGMA54_INTERACT_4"/>
    <property type="match status" value="1"/>
</dbReference>
<dbReference type="Pfam" id="PF08448">
    <property type="entry name" value="PAS_4"/>
    <property type="match status" value="1"/>
</dbReference>
<proteinExistence type="predicted"/>
<name>A0A0A6S8W0_9GAMM</name>
<evidence type="ECO:0000313" key="6">
    <source>
        <dbReference type="EMBL" id="KHD05317.1"/>
    </source>
</evidence>
<dbReference type="Pfam" id="PF02954">
    <property type="entry name" value="HTH_8"/>
    <property type="match status" value="1"/>
</dbReference>
<dbReference type="InterPro" id="IPR035965">
    <property type="entry name" value="PAS-like_dom_sf"/>
</dbReference>
<dbReference type="PANTHER" id="PTHR32071">
    <property type="entry name" value="TRANSCRIPTIONAL REGULATORY PROTEIN"/>
    <property type="match status" value="1"/>
</dbReference>
<sequence length="436" mass="49560">MHRLPTISAEIKTLLQGFPEPAILLSRDCHILAANTAYQQHYGEEYLLKHRFCYDASHHYKVPCDQAGESCPLKATLETGQSQQVLHLHHTPHGETHVNIQTLPIYNDKGEIVYLLEIMRSTKVTSTQTQSQNLVGRSKAFNRMLAQISRVAPSETSVLLLGESGTGKELVAQAIHSASNRTQGHFIPVDCSGLSENLFESEMFGHEKGAFTGAYTRKQGLVEAARGGTLFLDEVGDIPLNLQVKLLRLLETGIYRRVGSVEPQQADFRVICATHRHIKQMVSRGEFRQDLYYRISTFPILLPALRERRDDLSLLIESQLQRIAPKRNLSIHPQALQSLQSYEFPGNIRELRNILERATLLSDGDFILPEHLPEECREMVEKADNMPVSPVVMPLREVERQYLEWVVQHFEGDNKTLAKKLGMSERTFYRKMRIVS</sequence>
<dbReference type="InterPro" id="IPR025662">
    <property type="entry name" value="Sigma_54_int_dom_ATP-bd_1"/>
</dbReference>
<evidence type="ECO:0000259" key="5">
    <source>
        <dbReference type="PROSITE" id="PS50045"/>
    </source>
</evidence>
<dbReference type="Proteomes" id="UP000030428">
    <property type="component" value="Unassembled WGS sequence"/>
</dbReference>
<dbReference type="Pfam" id="PF00158">
    <property type="entry name" value="Sigma54_activat"/>
    <property type="match status" value="1"/>
</dbReference>
<dbReference type="Pfam" id="PF25601">
    <property type="entry name" value="AAA_lid_14"/>
    <property type="match status" value="1"/>
</dbReference>
<keyword evidence="2" id="KW-0067">ATP-binding</keyword>
<keyword evidence="7" id="KW-1185">Reference proteome</keyword>
<comment type="caution">
    <text evidence="6">The sequence shown here is derived from an EMBL/GenBank/DDBJ whole genome shotgun (WGS) entry which is preliminary data.</text>
</comment>
<reference evidence="6 7" key="1">
    <citation type="journal article" date="2016" name="Front. Microbiol.">
        <title>Single-Cell (Meta-)Genomics of a Dimorphic Candidatus Thiomargarita nelsonii Reveals Genomic Plasticity.</title>
        <authorList>
            <person name="Flood B.E."/>
            <person name="Fliss P."/>
            <person name="Jones D.S."/>
            <person name="Dick G.J."/>
            <person name="Jain S."/>
            <person name="Kaster A.K."/>
            <person name="Winkel M."/>
            <person name="Mussmann M."/>
            <person name="Bailey J."/>
        </authorList>
    </citation>
    <scope>NUCLEOTIDE SEQUENCE [LARGE SCALE GENOMIC DNA]</scope>
    <source>
        <strain evidence="6">Hydrate Ridge</strain>
    </source>
</reference>
<evidence type="ECO:0000256" key="1">
    <source>
        <dbReference type="ARBA" id="ARBA00022741"/>
    </source>
</evidence>
<dbReference type="SMART" id="SM00382">
    <property type="entry name" value="AAA"/>
    <property type="match status" value="1"/>
</dbReference>
<evidence type="ECO:0000313" key="7">
    <source>
        <dbReference type="Proteomes" id="UP000030428"/>
    </source>
</evidence>